<accession>A0A832TFQ7</accession>
<protein>
    <recommendedName>
        <fullName evidence="4 11">Translation initiation factor 5A</fullName>
    </recommendedName>
    <alternativeName>
        <fullName evidence="10 11">Hypusine-containing protein</fullName>
    </alternativeName>
    <alternativeName>
        <fullName evidence="9 11">eIF-5A</fullName>
    </alternativeName>
</protein>
<evidence type="ECO:0000256" key="2">
    <source>
        <dbReference type="ARBA" id="ARBA00004496"/>
    </source>
</evidence>
<dbReference type="Gene3D" id="2.30.30.30">
    <property type="match status" value="1"/>
</dbReference>
<dbReference type="GO" id="GO:0003723">
    <property type="term" value="F:RNA binding"/>
    <property type="evidence" value="ECO:0007669"/>
    <property type="project" value="InterPro"/>
</dbReference>
<dbReference type="HAMAP" id="MF_00085">
    <property type="entry name" value="eIF_5A"/>
    <property type="match status" value="1"/>
</dbReference>
<evidence type="ECO:0000256" key="11">
    <source>
        <dbReference type="HAMAP-Rule" id="MF_00085"/>
    </source>
</evidence>
<dbReference type="NCBIfam" id="TIGR00037">
    <property type="entry name" value="eIF_5A"/>
    <property type="match status" value="1"/>
</dbReference>
<dbReference type="GO" id="GO:0045905">
    <property type="term" value="P:positive regulation of translational termination"/>
    <property type="evidence" value="ECO:0007669"/>
    <property type="project" value="InterPro"/>
</dbReference>
<evidence type="ECO:0000256" key="3">
    <source>
        <dbReference type="ARBA" id="ARBA00006016"/>
    </source>
</evidence>
<evidence type="ECO:0000256" key="10">
    <source>
        <dbReference type="ARBA" id="ARBA00032163"/>
    </source>
</evidence>
<dbReference type="SMART" id="SM01376">
    <property type="entry name" value="eIF-5a"/>
    <property type="match status" value="1"/>
</dbReference>
<feature type="modified residue" description="Hypusine" evidence="11">
    <location>
        <position position="36"/>
    </location>
</feature>
<keyword evidence="7 11" id="KW-0648">Protein biosynthesis</keyword>
<evidence type="ECO:0000256" key="7">
    <source>
        <dbReference type="ARBA" id="ARBA00022917"/>
    </source>
</evidence>
<dbReference type="NCBIfam" id="NF003076">
    <property type="entry name" value="PRK03999.1"/>
    <property type="match status" value="1"/>
</dbReference>
<evidence type="ECO:0000313" key="13">
    <source>
        <dbReference type="EMBL" id="HII70034.1"/>
    </source>
</evidence>
<dbReference type="PROSITE" id="PS00302">
    <property type="entry name" value="IF5A_HYPUSINE"/>
    <property type="match status" value="1"/>
</dbReference>
<dbReference type="GO" id="GO:0045901">
    <property type="term" value="P:positive regulation of translational elongation"/>
    <property type="evidence" value="ECO:0007669"/>
    <property type="project" value="InterPro"/>
</dbReference>
<keyword evidence="8 11" id="KW-0385">Hypusine</keyword>
<dbReference type="GO" id="GO:0003746">
    <property type="term" value="F:translation elongation factor activity"/>
    <property type="evidence" value="ECO:0007669"/>
    <property type="project" value="InterPro"/>
</dbReference>
<dbReference type="CDD" id="cd04467">
    <property type="entry name" value="S1_aIF5A"/>
    <property type="match status" value="1"/>
</dbReference>
<dbReference type="GO" id="GO:0043022">
    <property type="term" value="F:ribosome binding"/>
    <property type="evidence" value="ECO:0007669"/>
    <property type="project" value="InterPro"/>
</dbReference>
<dbReference type="Pfam" id="PF01287">
    <property type="entry name" value="eIF-5a"/>
    <property type="match status" value="1"/>
</dbReference>
<evidence type="ECO:0000256" key="8">
    <source>
        <dbReference type="ARBA" id="ARBA00023071"/>
    </source>
</evidence>
<comment type="similarity">
    <text evidence="3 11">Belongs to the eIF-5A family.</text>
</comment>
<evidence type="ECO:0000256" key="1">
    <source>
        <dbReference type="ARBA" id="ARBA00003980"/>
    </source>
</evidence>
<dbReference type="GO" id="GO:0003743">
    <property type="term" value="F:translation initiation factor activity"/>
    <property type="evidence" value="ECO:0007669"/>
    <property type="project" value="UniProtKB-UniRule"/>
</dbReference>
<dbReference type="InterPro" id="IPR022847">
    <property type="entry name" value="Transl_elong_IF5A_arc"/>
</dbReference>
<evidence type="ECO:0000256" key="9">
    <source>
        <dbReference type="ARBA" id="ARBA00032030"/>
    </source>
</evidence>
<keyword evidence="5 11" id="KW-0963">Cytoplasm</keyword>
<dbReference type="GO" id="GO:0005737">
    <property type="term" value="C:cytoplasm"/>
    <property type="evidence" value="ECO:0007669"/>
    <property type="project" value="UniProtKB-SubCell"/>
</dbReference>
<evidence type="ECO:0000313" key="14">
    <source>
        <dbReference type="Proteomes" id="UP000619545"/>
    </source>
</evidence>
<dbReference type="PANTHER" id="PTHR11673">
    <property type="entry name" value="TRANSLATION INITIATION FACTOR 5A FAMILY MEMBER"/>
    <property type="match status" value="1"/>
</dbReference>
<gene>
    <name evidence="11" type="primary">eif5a</name>
    <name evidence="13" type="ORF">HA336_02220</name>
</gene>
<dbReference type="EMBL" id="DUJS01000002">
    <property type="protein sequence ID" value="HII70034.1"/>
    <property type="molecule type" value="Genomic_DNA"/>
</dbReference>
<dbReference type="FunFam" id="2.30.30.30:FF:000038">
    <property type="entry name" value="Translation initiation factor 5A"/>
    <property type="match status" value="1"/>
</dbReference>
<dbReference type="InterPro" id="IPR020189">
    <property type="entry name" value="IF5A_C"/>
</dbReference>
<comment type="subcellular location">
    <subcellularLocation>
        <location evidence="2 11">Cytoplasm</location>
    </subcellularLocation>
</comment>
<organism evidence="13 14">
    <name type="scientific">Methanopyrus kandleri</name>
    <dbReference type="NCBI Taxonomy" id="2320"/>
    <lineage>
        <taxon>Archaea</taxon>
        <taxon>Methanobacteriati</taxon>
        <taxon>Methanobacteriota</taxon>
        <taxon>Methanomada group</taxon>
        <taxon>Methanopyri</taxon>
        <taxon>Methanopyrales</taxon>
        <taxon>Methanopyraceae</taxon>
        <taxon>Methanopyrus</taxon>
    </lineage>
</organism>
<evidence type="ECO:0000256" key="4">
    <source>
        <dbReference type="ARBA" id="ARBA00016327"/>
    </source>
</evidence>
<dbReference type="InterPro" id="IPR001884">
    <property type="entry name" value="IF5A-like"/>
</dbReference>
<dbReference type="Proteomes" id="UP000619545">
    <property type="component" value="Unassembled WGS sequence"/>
</dbReference>
<dbReference type="RefSeq" id="WP_148679590.1">
    <property type="nucleotide sequence ID" value="NZ_DUJS01000002.1"/>
</dbReference>
<evidence type="ECO:0000259" key="12">
    <source>
        <dbReference type="SMART" id="SM01376"/>
    </source>
</evidence>
<dbReference type="GeneID" id="1476840"/>
<sequence length="134" mass="14964">MAVKKVEVRQLKKGKYIMIDDEPCKIVEYTTSSPGKHGSAKARIVAVGLFDGKKRTLTKPVDAKVDVPVIERKTAQVVSDMGDTVQLMDMETYETFEVQKPEDEELASQLEPGTMVEYMEAAGKRKIVGIKEEE</sequence>
<dbReference type="InterPro" id="IPR012340">
    <property type="entry name" value="NA-bd_OB-fold"/>
</dbReference>
<evidence type="ECO:0000256" key="5">
    <source>
        <dbReference type="ARBA" id="ARBA00022490"/>
    </source>
</evidence>
<dbReference type="AlphaFoldDB" id="A0A832TFQ7"/>
<name>A0A832TFQ7_9EURY</name>
<dbReference type="InterPro" id="IPR048670">
    <property type="entry name" value="IF5A-like_N"/>
</dbReference>
<dbReference type="FunFam" id="2.40.50.140:FF:000334">
    <property type="entry name" value="Translation initiation factor 5A"/>
    <property type="match status" value="1"/>
</dbReference>
<dbReference type="Pfam" id="PF21485">
    <property type="entry name" value="IF5A-like_N"/>
    <property type="match status" value="1"/>
</dbReference>
<comment type="function">
    <text evidence="1 11">Functions by promoting the formation of the first peptide bond.</text>
</comment>
<comment type="caution">
    <text evidence="13">The sequence shown here is derived from an EMBL/GenBank/DDBJ whole genome shotgun (WGS) entry which is preliminary data.</text>
</comment>
<evidence type="ECO:0000256" key="6">
    <source>
        <dbReference type="ARBA" id="ARBA00022540"/>
    </source>
</evidence>
<feature type="domain" description="Translation initiation factor 5A C-terminal" evidence="12">
    <location>
        <begin position="69"/>
        <end position="131"/>
    </location>
</feature>
<dbReference type="InterPro" id="IPR008991">
    <property type="entry name" value="Translation_prot_SH3-like_sf"/>
</dbReference>
<dbReference type="Gene3D" id="2.40.50.140">
    <property type="entry name" value="Nucleic acid-binding proteins"/>
    <property type="match status" value="1"/>
</dbReference>
<reference evidence="13" key="1">
    <citation type="journal article" date="2020" name="bioRxiv">
        <title>A rank-normalized archaeal taxonomy based on genome phylogeny resolves widespread incomplete and uneven classifications.</title>
        <authorList>
            <person name="Rinke C."/>
            <person name="Chuvochina M."/>
            <person name="Mussig A.J."/>
            <person name="Chaumeil P.-A."/>
            <person name="Waite D.W."/>
            <person name="Whitman W.B."/>
            <person name="Parks D.H."/>
            <person name="Hugenholtz P."/>
        </authorList>
    </citation>
    <scope>NUCLEOTIDE SEQUENCE</scope>
    <source>
        <strain evidence="13">UBA8853</strain>
    </source>
</reference>
<dbReference type="InterPro" id="IPR014722">
    <property type="entry name" value="Rib_uL2_dom2"/>
</dbReference>
<dbReference type="SUPFAM" id="SSF50249">
    <property type="entry name" value="Nucleic acid-binding proteins"/>
    <property type="match status" value="1"/>
</dbReference>
<proteinExistence type="inferred from homology"/>
<keyword evidence="6 11" id="KW-0396">Initiation factor</keyword>
<dbReference type="SUPFAM" id="SSF50104">
    <property type="entry name" value="Translation proteins SH3-like domain"/>
    <property type="match status" value="1"/>
</dbReference>
<dbReference type="PIRSF" id="PIRSF003025">
    <property type="entry name" value="eIF5A"/>
    <property type="match status" value="1"/>
</dbReference>
<dbReference type="InterPro" id="IPR019769">
    <property type="entry name" value="Trans_elong_IF5A_hypusine_site"/>
</dbReference>